<dbReference type="AlphaFoldDB" id="A0ABD3EAS1"/>
<evidence type="ECO:0000313" key="3">
    <source>
        <dbReference type="EMBL" id="KAL3650201.1"/>
    </source>
</evidence>
<dbReference type="PANTHER" id="PTHR33122">
    <property type="entry name" value="LIPID BINDING PROTEIN-RELATED"/>
    <property type="match status" value="1"/>
</dbReference>
<dbReference type="InterPro" id="IPR016140">
    <property type="entry name" value="Bifunc_inhib/LTP/seed_store"/>
</dbReference>
<dbReference type="Proteomes" id="UP001632038">
    <property type="component" value="Unassembled WGS sequence"/>
</dbReference>
<sequence>MEISVKCICMIMGLLVAIYGGSFNCAHADKACPGSSVNKEAMKLFPCAQAAQDDKAKVSTDCCNVVRQLLKAPVCMCAVVLSDLAKAYGVNPAIAVTIPKRCDIANRPVGFKCGDYALP</sequence>
<dbReference type="EMBL" id="JAVIJP010000007">
    <property type="protein sequence ID" value="KAL3650201.1"/>
    <property type="molecule type" value="Genomic_DNA"/>
</dbReference>
<dbReference type="SUPFAM" id="SSF47699">
    <property type="entry name" value="Bifunctional inhibitor/lipid-transfer protein/seed storage 2S albumin"/>
    <property type="match status" value="1"/>
</dbReference>
<evidence type="ECO:0000259" key="2">
    <source>
        <dbReference type="Pfam" id="PF14368"/>
    </source>
</evidence>
<dbReference type="Pfam" id="PF14368">
    <property type="entry name" value="LTP_2"/>
    <property type="match status" value="1"/>
</dbReference>
<name>A0ABD3EAS1_9LAMI</name>
<protein>
    <recommendedName>
        <fullName evidence="2">Bifunctional inhibitor/plant lipid transfer protein/seed storage helical domain-containing protein</fullName>
    </recommendedName>
</protein>
<dbReference type="InterPro" id="IPR039265">
    <property type="entry name" value="DIR1-like"/>
</dbReference>
<accession>A0ABD3EAS1</accession>
<dbReference type="Gene3D" id="1.10.110.10">
    <property type="entry name" value="Plant lipid-transfer and hydrophobic proteins"/>
    <property type="match status" value="1"/>
</dbReference>
<evidence type="ECO:0000313" key="4">
    <source>
        <dbReference type="Proteomes" id="UP001632038"/>
    </source>
</evidence>
<dbReference type="PANTHER" id="PTHR33122:SF4">
    <property type="entry name" value="OS04G0415800 PROTEIN"/>
    <property type="match status" value="1"/>
</dbReference>
<comment type="caution">
    <text evidence="3">The sequence shown here is derived from an EMBL/GenBank/DDBJ whole genome shotgun (WGS) entry which is preliminary data.</text>
</comment>
<feature type="chain" id="PRO_5044815108" description="Bifunctional inhibitor/plant lipid transfer protein/seed storage helical domain-containing protein" evidence="1">
    <location>
        <begin position="29"/>
        <end position="119"/>
    </location>
</feature>
<reference evidence="4" key="1">
    <citation type="journal article" date="2024" name="IScience">
        <title>Strigolactones Initiate the Formation of Haustorium-like Structures in Castilleja.</title>
        <authorList>
            <person name="Buerger M."/>
            <person name="Peterson D."/>
            <person name="Chory J."/>
        </authorList>
    </citation>
    <scope>NUCLEOTIDE SEQUENCE [LARGE SCALE GENOMIC DNA]</scope>
</reference>
<organism evidence="3 4">
    <name type="scientific">Castilleja foliolosa</name>
    <dbReference type="NCBI Taxonomy" id="1961234"/>
    <lineage>
        <taxon>Eukaryota</taxon>
        <taxon>Viridiplantae</taxon>
        <taxon>Streptophyta</taxon>
        <taxon>Embryophyta</taxon>
        <taxon>Tracheophyta</taxon>
        <taxon>Spermatophyta</taxon>
        <taxon>Magnoliopsida</taxon>
        <taxon>eudicotyledons</taxon>
        <taxon>Gunneridae</taxon>
        <taxon>Pentapetalae</taxon>
        <taxon>asterids</taxon>
        <taxon>lamiids</taxon>
        <taxon>Lamiales</taxon>
        <taxon>Orobanchaceae</taxon>
        <taxon>Pedicularideae</taxon>
        <taxon>Castillejinae</taxon>
        <taxon>Castilleja</taxon>
    </lineage>
</organism>
<keyword evidence="4" id="KW-1185">Reference proteome</keyword>
<proteinExistence type="predicted"/>
<keyword evidence="1" id="KW-0732">Signal</keyword>
<dbReference type="CDD" id="cd00010">
    <property type="entry name" value="AAI_LTSS"/>
    <property type="match status" value="1"/>
</dbReference>
<gene>
    <name evidence="3" type="ORF">CASFOL_006604</name>
</gene>
<feature type="signal peptide" evidence="1">
    <location>
        <begin position="1"/>
        <end position="28"/>
    </location>
</feature>
<dbReference type="InterPro" id="IPR036312">
    <property type="entry name" value="Bifun_inhib/LTP/seed_sf"/>
</dbReference>
<feature type="domain" description="Bifunctional inhibitor/plant lipid transfer protein/seed storage helical" evidence="2">
    <location>
        <begin position="32"/>
        <end position="109"/>
    </location>
</feature>
<evidence type="ECO:0000256" key="1">
    <source>
        <dbReference type="SAM" id="SignalP"/>
    </source>
</evidence>